<keyword evidence="4" id="KW-1185">Reference proteome</keyword>
<protein>
    <submittedName>
        <fullName evidence="3">V-type ATPase subunit</fullName>
    </submittedName>
</protein>
<keyword evidence="2" id="KW-0406">Ion transport</keyword>
<dbReference type="PANTHER" id="PTHR38682:SF1">
    <property type="entry name" value="V-TYPE ATP SYNTHASE SUBUNIT C"/>
    <property type="match status" value="1"/>
</dbReference>
<reference evidence="3 4" key="1">
    <citation type="submission" date="2020-08" db="EMBL/GenBank/DDBJ databases">
        <title>Genome public.</title>
        <authorList>
            <person name="Liu C."/>
            <person name="Sun Q."/>
        </authorList>
    </citation>
    <scope>NUCLEOTIDE SEQUENCE [LARGE SCALE GENOMIC DNA]</scope>
    <source>
        <strain evidence="3 4">NSJ-27</strain>
    </source>
</reference>
<evidence type="ECO:0000313" key="3">
    <source>
        <dbReference type="EMBL" id="MBC5787762.1"/>
    </source>
</evidence>
<dbReference type="SUPFAM" id="SSF103486">
    <property type="entry name" value="V-type ATP synthase subunit C"/>
    <property type="match status" value="1"/>
</dbReference>
<dbReference type="InterPro" id="IPR044911">
    <property type="entry name" value="V-type_ATPase_csu/dsu_dom_3"/>
</dbReference>
<organism evidence="3 4">
    <name type="scientific">Clostridium facile</name>
    <dbReference type="NCBI Taxonomy" id="2763035"/>
    <lineage>
        <taxon>Bacteria</taxon>
        <taxon>Bacillati</taxon>
        <taxon>Bacillota</taxon>
        <taxon>Clostridia</taxon>
        <taxon>Eubacteriales</taxon>
        <taxon>Clostridiaceae</taxon>
        <taxon>Clostridium</taxon>
    </lineage>
</organism>
<dbReference type="InterPro" id="IPR036079">
    <property type="entry name" value="ATPase_csu/dsu_sf"/>
</dbReference>
<sequence length="350" mass="41233">MLNTMTNKAIVTKARAMYGKRITSTQYDEMIKCRSVNDLATYLKNETHFQTILFGINESNIHRGQLENLLRRDVFDQYTKLYHFTTSSHNDMFQSVIMEEEIKEILRMVLLLKAKNPQSYILDLPAYLISKAHVDLMEMAKVTTYDELIQVLGNTEYAAILRKYQPNENHPTISYIACEHAFYEYFFEKTRHMIRQVYRSNEQYELLRLLGIRIDLLNLTNIYRAKALFQTSEKNALKRVFPFYHKLSAQKIQEIAACDSKEAVEQKISNWFGKVGQYGIEWDSNSYIEKLTDRITYHISRQYIHTSTHSSAVFYAFHTLSQLELTNVINIIEGIRYQIPQDEIQNLIVR</sequence>
<dbReference type="Gene3D" id="1.10.132.50">
    <property type="entry name" value="ATP synthase (C/AC39) subunit, domain 3"/>
    <property type="match status" value="2"/>
</dbReference>
<dbReference type="Pfam" id="PF01992">
    <property type="entry name" value="vATP-synt_AC39"/>
    <property type="match status" value="1"/>
</dbReference>
<proteinExistence type="predicted"/>
<dbReference type="InterPro" id="IPR050873">
    <property type="entry name" value="V-ATPase_V0D/AC39_subunit"/>
</dbReference>
<accession>A0ABR7IRK1</accession>
<evidence type="ECO:0000313" key="4">
    <source>
        <dbReference type="Proteomes" id="UP000649151"/>
    </source>
</evidence>
<dbReference type="InterPro" id="IPR002843">
    <property type="entry name" value="ATPase_V0-cplx_csu/dsu"/>
</dbReference>
<evidence type="ECO:0000256" key="1">
    <source>
        <dbReference type="ARBA" id="ARBA00022448"/>
    </source>
</evidence>
<name>A0ABR7IRK1_9CLOT</name>
<dbReference type="RefSeq" id="WP_186996589.1">
    <property type="nucleotide sequence ID" value="NZ_JACOQK010000001.1"/>
</dbReference>
<evidence type="ECO:0000256" key="2">
    <source>
        <dbReference type="ARBA" id="ARBA00023065"/>
    </source>
</evidence>
<keyword evidence="1" id="KW-0813">Transport</keyword>
<dbReference type="PANTHER" id="PTHR38682">
    <property type="entry name" value="V-TYPE ATP SYNTHASE SUBUNIT C"/>
    <property type="match status" value="1"/>
</dbReference>
<comment type="caution">
    <text evidence="3">The sequence shown here is derived from an EMBL/GenBank/DDBJ whole genome shotgun (WGS) entry which is preliminary data.</text>
</comment>
<dbReference type="EMBL" id="JACOQK010000001">
    <property type="protein sequence ID" value="MBC5787762.1"/>
    <property type="molecule type" value="Genomic_DNA"/>
</dbReference>
<gene>
    <name evidence="3" type="ORF">H8Z77_06995</name>
</gene>
<dbReference type="Proteomes" id="UP000649151">
    <property type="component" value="Unassembled WGS sequence"/>
</dbReference>